<feature type="active site" description="Charge relay system" evidence="5 6">
    <location>
        <position position="29"/>
    </location>
</feature>
<dbReference type="CDD" id="cd07487">
    <property type="entry name" value="Peptidases_S8_1"/>
    <property type="match status" value="1"/>
</dbReference>
<accession>A0A923LMI5</accession>
<dbReference type="EMBL" id="JACOPH010000003">
    <property type="protein sequence ID" value="MBC5713630.1"/>
    <property type="molecule type" value="Genomic_DNA"/>
</dbReference>
<sequence length="293" mass="32019">MDQVRKKLKADYAHRKRITGRGVTVAVMDTGIAVHPDFDNRILKFTDFTQGRTRIYDDNGHGTHVAGIIAGSGKMSRGIYMGMAPESNLFVIKVLDRKGNGNTYQVLKAIDHVIENKEKYNIRILNISVGMLPTADEEEKKNLMQAVERAWKSGIVVVAAAGNNGPMKNSVTIPGQCRSIITVGSIDDYMGQKKGLKKGYSGRGPTECCVVKPEILAPGTSVKSCSLRGNAYEIKSGTSMSAPVISGALALLLQKYPAMTPAEVKLRLYERAVKLEEAGGRNYWGVVYLNRLL</sequence>
<feature type="domain" description="Peptidase S8/S53" evidence="8">
    <location>
        <begin position="20"/>
        <end position="278"/>
    </location>
</feature>
<dbReference type="InterPro" id="IPR050131">
    <property type="entry name" value="Peptidase_S8_subtilisin-like"/>
</dbReference>
<dbReference type="GO" id="GO:0004252">
    <property type="term" value="F:serine-type endopeptidase activity"/>
    <property type="evidence" value="ECO:0007669"/>
    <property type="project" value="UniProtKB-UniRule"/>
</dbReference>
<dbReference type="PROSITE" id="PS00138">
    <property type="entry name" value="SUBTILASE_SER"/>
    <property type="match status" value="1"/>
</dbReference>
<dbReference type="GO" id="GO:0006508">
    <property type="term" value="P:proteolysis"/>
    <property type="evidence" value="ECO:0007669"/>
    <property type="project" value="UniProtKB-KW"/>
</dbReference>
<dbReference type="Proteomes" id="UP000606720">
    <property type="component" value="Unassembled WGS sequence"/>
</dbReference>
<keyword evidence="3 6" id="KW-0378">Hydrolase</keyword>
<evidence type="ECO:0000256" key="4">
    <source>
        <dbReference type="ARBA" id="ARBA00022825"/>
    </source>
</evidence>
<keyword evidence="4 6" id="KW-0720">Serine protease</keyword>
<dbReference type="Pfam" id="PF00082">
    <property type="entry name" value="Peptidase_S8"/>
    <property type="match status" value="1"/>
</dbReference>
<reference evidence="9" key="1">
    <citation type="submission" date="2020-08" db="EMBL/GenBank/DDBJ databases">
        <title>Genome public.</title>
        <authorList>
            <person name="Liu C."/>
            <person name="Sun Q."/>
        </authorList>
    </citation>
    <scope>NUCLEOTIDE SEQUENCE</scope>
    <source>
        <strain evidence="9">BX1005</strain>
    </source>
</reference>
<dbReference type="InterPro" id="IPR022398">
    <property type="entry name" value="Peptidase_S8_His-AS"/>
</dbReference>
<evidence type="ECO:0000256" key="5">
    <source>
        <dbReference type="PIRSR" id="PIRSR615500-1"/>
    </source>
</evidence>
<evidence type="ECO:0000313" key="9">
    <source>
        <dbReference type="EMBL" id="MBC5713630.1"/>
    </source>
</evidence>
<dbReference type="SUPFAM" id="SSF52743">
    <property type="entry name" value="Subtilisin-like"/>
    <property type="match status" value="1"/>
</dbReference>
<organism evidence="9 10">
    <name type="scientific">Roseburia zhanii</name>
    <dbReference type="NCBI Taxonomy" id="2763064"/>
    <lineage>
        <taxon>Bacteria</taxon>
        <taxon>Bacillati</taxon>
        <taxon>Bacillota</taxon>
        <taxon>Clostridia</taxon>
        <taxon>Lachnospirales</taxon>
        <taxon>Lachnospiraceae</taxon>
        <taxon>Roseburia</taxon>
    </lineage>
</organism>
<dbReference type="AlphaFoldDB" id="A0A923LMI5"/>
<comment type="caution">
    <text evidence="9">The sequence shown here is derived from an EMBL/GenBank/DDBJ whole genome shotgun (WGS) entry which is preliminary data.</text>
</comment>
<keyword evidence="10" id="KW-1185">Reference proteome</keyword>
<feature type="active site" description="Charge relay system" evidence="5 6">
    <location>
        <position position="61"/>
    </location>
</feature>
<gene>
    <name evidence="9" type="ORF">H8S17_05290</name>
</gene>
<evidence type="ECO:0000256" key="3">
    <source>
        <dbReference type="ARBA" id="ARBA00022801"/>
    </source>
</evidence>
<evidence type="ECO:0000259" key="8">
    <source>
        <dbReference type="Pfam" id="PF00082"/>
    </source>
</evidence>
<evidence type="ECO:0000256" key="7">
    <source>
        <dbReference type="RuleBase" id="RU003355"/>
    </source>
</evidence>
<dbReference type="InterPro" id="IPR000209">
    <property type="entry name" value="Peptidase_S8/S53_dom"/>
</dbReference>
<evidence type="ECO:0000313" key="10">
    <source>
        <dbReference type="Proteomes" id="UP000606720"/>
    </source>
</evidence>
<dbReference type="InterPro" id="IPR023828">
    <property type="entry name" value="Peptidase_S8_Ser-AS"/>
</dbReference>
<feature type="active site" description="Charge relay system" evidence="5 6">
    <location>
        <position position="239"/>
    </location>
</feature>
<dbReference type="PROSITE" id="PS51892">
    <property type="entry name" value="SUBTILASE"/>
    <property type="match status" value="1"/>
</dbReference>
<dbReference type="PANTHER" id="PTHR43806:SF65">
    <property type="entry name" value="SERINE PROTEASE APRX"/>
    <property type="match status" value="1"/>
</dbReference>
<dbReference type="PANTHER" id="PTHR43806">
    <property type="entry name" value="PEPTIDASE S8"/>
    <property type="match status" value="1"/>
</dbReference>
<evidence type="ECO:0000256" key="1">
    <source>
        <dbReference type="ARBA" id="ARBA00011073"/>
    </source>
</evidence>
<dbReference type="PROSITE" id="PS00137">
    <property type="entry name" value="SUBTILASE_HIS"/>
    <property type="match status" value="1"/>
</dbReference>
<name>A0A923LMI5_9FIRM</name>
<protein>
    <submittedName>
        <fullName evidence="9">S8 family peptidase</fullName>
    </submittedName>
</protein>
<evidence type="ECO:0000256" key="6">
    <source>
        <dbReference type="PROSITE-ProRule" id="PRU01240"/>
    </source>
</evidence>
<comment type="similarity">
    <text evidence="1 6 7">Belongs to the peptidase S8 family.</text>
</comment>
<dbReference type="Gene3D" id="3.40.50.200">
    <property type="entry name" value="Peptidase S8/S53 domain"/>
    <property type="match status" value="1"/>
</dbReference>
<dbReference type="PROSITE" id="PS00136">
    <property type="entry name" value="SUBTILASE_ASP"/>
    <property type="match status" value="1"/>
</dbReference>
<keyword evidence="2 6" id="KW-0645">Protease</keyword>
<dbReference type="InterPro" id="IPR023827">
    <property type="entry name" value="Peptidase_S8_Asp-AS"/>
</dbReference>
<dbReference type="InterPro" id="IPR015500">
    <property type="entry name" value="Peptidase_S8_subtilisin-rel"/>
</dbReference>
<dbReference type="PRINTS" id="PR00723">
    <property type="entry name" value="SUBTILISIN"/>
</dbReference>
<proteinExistence type="inferred from homology"/>
<evidence type="ECO:0000256" key="2">
    <source>
        <dbReference type="ARBA" id="ARBA00022670"/>
    </source>
</evidence>
<dbReference type="InterPro" id="IPR036852">
    <property type="entry name" value="Peptidase_S8/S53_dom_sf"/>
</dbReference>